<dbReference type="GO" id="GO:0042720">
    <property type="term" value="C:mitochondrial inner membrane peptidase complex"/>
    <property type="evidence" value="ECO:0007669"/>
    <property type="project" value="InterPro"/>
</dbReference>
<evidence type="ECO:0000256" key="9">
    <source>
        <dbReference type="ARBA" id="ARBA00023128"/>
    </source>
</evidence>
<keyword evidence="15" id="KW-1185">Reference proteome</keyword>
<protein>
    <recommendedName>
        <fullName evidence="3">Mitochondrial inner membrane protease subunit 2</fullName>
    </recommendedName>
</protein>
<keyword evidence="8" id="KW-1133">Transmembrane helix</keyword>
<evidence type="ECO:0000256" key="10">
    <source>
        <dbReference type="ARBA" id="ARBA00023136"/>
    </source>
</evidence>
<keyword evidence="5" id="KW-0812">Transmembrane</keyword>
<evidence type="ECO:0000256" key="11">
    <source>
        <dbReference type="PIRSR" id="PIRSR600223-1"/>
    </source>
</evidence>
<evidence type="ECO:0000256" key="8">
    <source>
        <dbReference type="ARBA" id="ARBA00022989"/>
    </source>
</evidence>
<dbReference type="SUPFAM" id="SSF51306">
    <property type="entry name" value="LexA/Signal peptidase"/>
    <property type="match status" value="1"/>
</dbReference>
<evidence type="ECO:0000256" key="5">
    <source>
        <dbReference type="ARBA" id="ARBA00022692"/>
    </source>
</evidence>
<evidence type="ECO:0000313" key="14">
    <source>
        <dbReference type="EMBL" id="KAF9783029.1"/>
    </source>
</evidence>
<dbReference type="Gene3D" id="2.10.109.10">
    <property type="entry name" value="Umud Fragment, subunit A"/>
    <property type="match status" value="1"/>
</dbReference>
<keyword evidence="9" id="KW-0496">Mitochondrion</keyword>
<evidence type="ECO:0000256" key="4">
    <source>
        <dbReference type="ARBA" id="ARBA00022670"/>
    </source>
</evidence>
<gene>
    <name evidence="14" type="ORF">BJ322DRAFT_190336</name>
</gene>
<keyword evidence="7" id="KW-0378">Hydrolase</keyword>
<feature type="domain" description="Peptidase S26" evidence="13">
    <location>
        <begin position="47"/>
        <end position="115"/>
    </location>
</feature>
<dbReference type="EMBL" id="WIUZ02000011">
    <property type="protein sequence ID" value="KAF9783029.1"/>
    <property type="molecule type" value="Genomic_DNA"/>
</dbReference>
<evidence type="ECO:0000256" key="2">
    <source>
        <dbReference type="ARBA" id="ARBA00007066"/>
    </source>
</evidence>
<dbReference type="GO" id="GO:0004252">
    <property type="term" value="F:serine-type endopeptidase activity"/>
    <property type="evidence" value="ECO:0007669"/>
    <property type="project" value="InterPro"/>
</dbReference>
<evidence type="ECO:0000259" key="13">
    <source>
        <dbReference type="Pfam" id="PF10502"/>
    </source>
</evidence>
<keyword evidence="6" id="KW-0999">Mitochondrion inner membrane</keyword>
<evidence type="ECO:0000313" key="15">
    <source>
        <dbReference type="Proteomes" id="UP000736335"/>
    </source>
</evidence>
<evidence type="ECO:0000256" key="7">
    <source>
        <dbReference type="ARBA" id="ARBA00022801"/>
    </source>
</evidence>
<dbReference type="PANTHER" id="PTHR46041">
    <property type="entry name" value="MITOCHONDRIAL INNER MEMBRANE PROTEASE SUBUNIT 2"/>
    <property type="match status" value="1"/>
</dbReference>
<feature type="compositionally biased region" description="Polar residues" evidence="12">
    <location>
        <begin position="183"/>
        <end position="193"/>
    </location>
</feature>
<dbReference type="GO" id="GO:0006627">
    <property type="term" value="P:protein processing involved in protein targeting to mitochondrion"/>
    <property type="evidence" value="ECO:0007669"/>
    <property type="project" value="InterPro"/>
</dbReference>
<dbReference type="InterPro" id="IPR019533">
    <property type="entry name" value="Peptidase_S26"/>
</dbReference>
<keyword evidence="10" id="KW-0472">Membrane</keyword>
<comment type="subcellular location">
    <subcellularLocation>
        <location evidence="1">Mitochondrion inner membrane</location>
        <topology evidence="1">Single-pass membrane protein</topology>
    </subcellularLocation>
</comment>
<dbReference type="PRINTS" id="PR00727">
    <property type="entry name" value="LEADERPTASE"/>
</dbReference>
<reference evidence="14" key="1">
    <citation type="journal article" date="2020" name="Nat. Commun.">
        <title>Large-scale genome sequencing of mycorrhizal fungi provides insights into the early evolution of symbiotic traits.</title>
        <authorList>
            <person name="Miyauchi S."/>
            <person name="Kiss E."/>
            <person name="Kuo A."/>
            <person name="Drula E."/>
            <person name="Kohler A."/>
            <person name="Sanchez-Garcia M."/>
            <person name="Morin E."/>
            <person name="Andreopoulos B."/>
            <person name="Barry K.W."/>
            <person name="Bonito G."/>
            <person name="Buee M."/>
            <person name="Carver A."/>
            <person name="Chen C."/>
            <person name="Cichocki N."/>
            <person name="Clum A."/>
            <person name="Culley D."/>
            <person name="Crous P.W."/>
            <person name="Fauchery L."/>
            <person name="Girlanda M."/>
            <person name="Hayes R.D."/>
            <person name="Keri Z."/>
            <person name="LaButti K."/>
            <person name="Lipzen A."/>
            <person name="Lombard V."/>
            <person name="Magnuson J."/>
            <person name="Maillard F."/>
            <person name="Murat C."/>
            <person name="Nolan M."/>
            <person name="Ohm R.A."/>
            <person name="Pangilinan J."/>
            <person name="Pereira M.F."/>
            <person name="Perotto S."/>
            <person name="Peter M."/>
            <person name="Pfister S."/>
            <person name="Riley R."/>
            <person name="Sitrit Y."/>
            <person name="Stielow J.B."/>
            <person name="Szollosi G."/>
            <person name="Zifcakova L."/>
            <person name="Stursova M."/>
            <person name="Spatafora J.W."/>
            <person name="Tedersoo L."/>
            <person name="Vaario L.M."/>
            <person name="Yamada A."/>
            <person name="Yan M."/>
            <person name="Wang P."/>
            <person name="Xu J."/>
            <person name="Bruns T."/>
            <person name="Baldrian P."/>
            <person name="Vilgalys R."/>
            <person name="Dunand C."/>
            <person name="Henrissat B."/>
            <person name="Grigoriev I.V."/>
            <person name="Hibbett D."/>
            <person name="Nagy L.G."/>
            <person name="Martin F.M."/>
        </authorList>
    </citation>
    <scope>NUCLEOTIDE SEQUENCE</scope>
    <source>
        <strain evidence="14">UH-Tt-Lm1</strain>
    </source>
</reference>
<accession>A0A9P6L532</accession>
<dbReference type="Proteomes" id="UP000736335">
    <property type="component" value="Unassembled WGS sequence"/>
</dbReference>
<evidence type="ECO:0000256" key="12">
    <source>
        <dbReference type="SAM" id="MobiDB-lite"/>
    </source>
</evidence>
<dbReference type="CDD" id="cd06530">
    <property type="entry name" value="S26_SPase_I"/>
    <property type="match status" value="1"/>
</dbReference>
<feature type="active site" evidence="11">
    <location>
        <position position="104"/>
    </location>
</feature>
<comment type="similarity">
    <text evidence="2">Belongs to the peptidase S26 family. IMP2 subfamily.</text>
</comment>
<dbReference type="PANTHER" id="PTHR46041:SF2">
    <property type="entry name" value="MITOCHONDRIAL INNER MEMBRANE PROTEASE SUBUNIT 2"/>
    <property type="match status" value="1"/>
</dbReference>
<keyword evidence="4" id="KW-0645">Protease</keyword>
<feature type="region of interest" description="Disordered" evidence="12">
    <location>
        <begin position="180"/>
        <end position="210"/>
    </location>
</feature>
<dbReference type="GO" id="GO:0006465">
    <property type="term" value="P:signal peptide processing"/>
    <property type="evidence" value="ECO:0007669"/>
    <property type="project" value="InterPro"/>
</dbReference>
<dbReference type="InterPro" id="IPR036286">
    <property type="entry name" value="LexA/Signal_pep-like_sf"/>
</dbReference>
<reference evidence="14" key="2">
    <citation type="submission" date="2020-11" db="EMBL/GenBank/DDBJ databases">
        <authorList>
            <consortium name="DOE Joint Genome Institute"/>
            <person name="Kuo A."/>
            <person name="Miyauchi S."/>
            <person name="Kiss E."/>
            <person name="Drula E."/>
            <person name="Kohler A."/>
            <person name="Sanchez-Garcia M."/>
            <person name="Andreopoulos B."/>
            <person name="Barry K.W."/>
            <person name="Bonito G."/>
            <person name="Buee M."/>
            <person name="Carver A."/>
            <person name="Chen C."/>
            <person name="Cichocki N."/>
            <person name="Clum A."/>
            <person name="Culley D."/>
            <person name="Crous P.W."/>
            <person name="Fauchery L."/>
            <person name="Girlanda M."/>
            <person name="Hayes R."/>
            <person name="Keri Z."/>
            <person name="Labutti K."/>
            <person name="Lipzen A."/>
            <person name="Lombard V."/>
            <person name="Magnuson J."/>
            <person name="Maillard F."/>
            <person name="Morin E."/>
            <person name="Murat C."/>
            <person name="Nolan M."/>
            <person name="Ohm R."/>
            <person name="Pangilinan J."/>
            <person name="Pereira M."/>
            <person name="Perotto S."/>
            <person name="Peter M."/>
            <person name="Riley R."/>
            <person name="Sitrit Y."/>
            <person name="Stielow B."/>
            <person name="Szollosi G."/>
            <person name="Zifcakova L."/>
            <person name="Stursova M."/>
            <person name="Spatafora J.W."/>
            <person name="Tedersoo L."/>
            <person name="Vaario L.-M."/>
            <person name="Yamada A."/>
            <person name="Yan M."/>
            <person name="Wang P."/>
            <person name="Xu J."/>
            <person name="Bruns T."/>
            <person name="Baldrian P."/>
            <person name="Vilgalys R."/>
            <person name="Henrissat B."/>
            <person name="Grigoriev I.V."/>
            <person name="Hibbett D."/>
            <person name="Nagy L.G."/>
            <person name="Martin F.M."/>
        </authorList>
    </citation>
    <scope>NUCLEOTIDE SEQUENCE</scope>
    <source>
        <strain evidence="14">UH-Tt-Lm1</strain>
    </source>
</reference>
<feature type="active site" evidence="11">
    <location>
        <position position="55"/>
    </location>
</feature>
<sequence length="210" mass="24460">MSTPFSRLREILKASKQYVRDRPPLKWTFRALYWSPLCIAFAHYGYTIKYVCGRSMQPTFNPDSSAGRDLVLFDRVSTKIRHEYRRDDVVAIRSPINPRLELVKRIIALPGDTVKTLPPYPIEEVVVPPGHVWVEGDEPFRSEDSNWFGPVSQGLIDSKLTYILLPWDRFGPLNGVFERTPQRGRNWSEQSAETLRKKKREARVTRNTER</sequence>
<proteinExistence type="inferred from homology"/>
<dbReference type="OrthoDB" id="308440at2759"/>
<comment type="caution">
    <text evidence="14">The sequence shown here is derived from an EMBL/GenBank/DDBJ whole genome shotgun (WGS) entry which is preliminary data.</text>
</comment>
<dbReference type="AlphaFoldDB" id="A0A9P6L532"/>
<dbReference type="InterPro" id="IPR000223">
    <property type="entry name" value="Pept_S26A_signal_pept_1"/>
</dbReference>
<name>A0A9P6L532_9AGAM</name>
<dbReference type="InterPro" id="IPR037730">
    <property type="entry name" value="IMP2"/>
</dbReference>
<evidence type="ECO:0000256" key="1">
    <source>
        <dbReference type="ARBA" id="ARBA00004434"/>
    </source>
</evidence>
<dbReference type="Pfam" id="PF10502">
    <property type="entry name" value="Peptidase_S26"/>
    <property type="match status" value="1"/>
</dbReference>
<evidence type="ECO:0000256" key="6">
    <source>
        <dbReference type="ARBA" id="ARBA00022792"/>
    </source>
</evidence>
<organism evidence="14 15">
    <name type="scientific">Thelephora terrestris</name>
    <dbReference type="NCBI Taxonomy" id="56493"/>
    <lineage>
        <taxon>Eukaryota</taxon>
        <taxon>Fungi</taxon>
        <taxon>Dikarya</taxon>
        <taxon>Basidiomycota</taxon>
        <taxon>Agaricomycotina</taxon>
        <taxon>Agaricomycetes</taxon>
        <taxon>Thelephorales</taxon>
        <taxon>Thelephoraceae</taxon>
        <taxon>Thelephora</taxon>
    </lineage>
</organism>
<evidence type="ECO:0000256" key="3">
    <source>
        <dbReference type="ARBA" id="ARBA00013650"/>
    </source>
</evidence>